<reference evidence="1 2" key="1">
    <citation type="submission" date="2022-09" db="EMBL/GenBank/DDBJ databases">
        <title>Genome sequencing of four strains from tibetan pig.</title>
        <authorList>
            <person name="Feng J."/>
        </authorList>
    </citation>
    <scope>NUCLEOTIDE SEQUENCE [LARGE SCALE GENOMIC DNA]</scope>
    <source>
        <strain evidence="1 2">11-1-1</strain>
    </source>
</reference>
<accession>A0ABW8KQ62</accession>
<dbReference type="EMBL" id="JAOQBW010000005">
    <property type="protein sequence ID" value="MFK3576696.1"/>
    <property type="molecule type" value="Genomic_DNA"/>
</dbReference>
<evidence type="ECO:0000313" key="2">
    <source>
        <dbReference type="Proteomes" id="UP001620273"/>
    </source>
</evidence>
<organism evidence="1 2">
    <name type="scientific">Bifidobacterium thermacidophilum</name>
    <dbReference type="NCBI Taxonomy" id="246618"/>
    <lineage>
        <taxon>Bacteria</taxon>
        <taxon>Bacillati</taxon>
        <taxon>Actinomycetota</taxon>
        <taxon>Actinomycetes</taxon>
        <taxon>Bifidobacteriales</taxon>
        <taxon>Bifidobacteriaceae</taxon>
        <taxon>Bifidobacterium</taxon>
    </lineage>
</organism>
<dbReference type="RefSeq" id="WP_144053388.1">
    <property type="nucleotide sequence ID" value="NZ_JAOQBW010000005.1"/>
</dbReference>
<gene>
    <name evidence="1" type="ORF">OCH74_07530</name>
</gene>
<keyword evidence="2" id="KW-1185">Reference proteome</keyword>
<sequence>MGIQKVMYDGLPKSWRKPESAGLPVLAAHWAKPVVAPTQTVYSGGVVSETGLWGDAIFREMLGTKSENLAVMSVSARY</sequence>
<proteinExistence type="predicted"/>
<name>A0ABW8KQ62_9BIFI</name>
<dbReference type="Proteomes" id="UP001620273">
    <property type="component" value="Unassembled WGS sequence"/>
</dbReference>
<protein>
    <submittedName>
        <fullName evidence="1">Uncharacterized protein</fullName>
    </submittedName>
</protein>
<evidence type="ECO:0000313" key="1">
    <source>
        <dbReference type="EMBL" id="MFK3576696.1"/>
    </source>
</evidence>
<comment type="caution">
    <text evidence="1">The sequence shown here is derived from an EMBL/GenBank/DDBJ whole genome shotgun (WGS) entry which is preliminary data.</text>
</comment>